<protein>
    <recommendedName>
        <fullName evidence="2">Saccharopine dehydrogenase NADP binding domain-containing protein</fullName>
    </recommendedName>
</protein>
<dbReference type="GO" id="GO:0009247">
    <property type="term" value="P:glycolipid biosynthetic process"/>
    <property type="evidence" value="ECO:0007669"/>
    <property type="project" value="TreeGrafter"/>
</dbReference>
<dbReference type="GO" id="GO:0005886">
    <property type="term" value="C:plasma membrane"/>
    <property type="evidence" value="ECO:0007669"/>
    <property type="project" value="TreeGrafter"/>
</dbReference>
<reference evidence="4" key="1">
    <citation type="submission" date="2020-06" db="EMBL/GenBank/DDBJ databases">
        <title>A chromosome-scale genome assembly of Talaromyces rugulosus W13939.</title>
        <authorList>
            <person name="Wang B."/>
            <person name="Guo L."/>
            <person name="Ye K."/>
            <person name="Wang L."/>
        </authorList>
    </citation>
    <scope>NUCLEOTIDE SEQUENCE [LARGE SCALE GENOMIC DNA]</scope>
    <source>
        <strain evidence="4">W13939</strain>
    </source>
</reference>
<dbReference type="GO" id="GO:0005811">
    <property type="term" value="C:lipid droplet"/>
    <property type="evidence" value="ECO:0007669"/>
    <property type="project" value="TreeGrafter"/>
</dbReference>
<keyword evidence="4" id="KW-1185">Reference proteome</keyword>
<proteinExistence type="inferred from homology"/>
<gene>
    <name evidence="3" type="ORF">TRUGW13939_01291</name>
</gene>
<dbReference type="InterPro" id="IPR005097">
    <property type="entry name" value="Sacchrp_dh_NADP-bd"/>
</dbReference>
<sequence>MVTKADRTHEVLLWGATGYTGKITAEYINKNLPLDLNWAIAGRDRKKLESLNEHLKTLNPTRPLPAIEIFRLKEEDLNILTRKTQLVISTVGPFQLYGSDLFRLCAQNGTHYVDSTGESPFVGDMIKANDDLARKNGSIVAVSHNRRIFDAPTRRVDVSIHSLKGSVSGGTLSSFINAFNRYSFAQLYAIHAPYSFSPKKPTPTEPIKSSSLWIKLFGLLYIRNLGWLGYQSQSPIDRAIVHSTWGLLDGTSERYGDSFDWHAWVRLWGPIAAIFWHFTLWSLTALFSLRPVRWLLSKIWYKPGNGVAADKIQKNWLEYRTVANVDDGPTQKPAKKRKSVARLRFDSDPYFFTGVTLAEAAKIIVRRNDTQAHQLGGGVLTPATLGDSYVAALKEGGVTIEVKSAEGKETVKW</sequence>
<dbReference type="GeneID" id="55988803"/>
<dbReference type="GO" id="GO:0005739">
    <property type="term" value="C:mitochondrion"/>
    <property type="evidence" value="ECO:0007669"/>
    <property type="project" value="TreeGrafter"/>
</dbReference>
<dbReference type="Proteomes" id="UP000509510">
    <property type="component" value="Chromosome I"/>
</dbReference>
<dbReference type="EMBL" id="CP055898">
    <property type="protein sequence ID" value="QKX54206.1"/>
    <property type="molecule type" value="Genomic_DNA"/>
</dbReference>
<dbReference type="PANTHER" id="PTHR12286:SF5">
    <property type="entry name" value="SACCHAROPINE DEHYDROGENASE-LIKE OXIDOREDUCTASE"/>
    <property type="match status" value="1"/>
</dbReference>
<comment type="similarity">
    <text evidence="1">Belongs to the saccharopine dehydrogenase family.</text>
</comment>
<dbReference type="PANTHER" id="PTHR12286">
    <property type="entry name" value="SACCHAROPINE DEHYDROGENASE-LIKE OXIDOREDUCTASE"/>
    <property type="match status" value="1"/>
</dbReference>
<dbReference type="KEGG" id="trg:TRUGW13939_01291"/>
<feature type="domain" description="Saccharopine dehydrogenase NADP binding" evidence="2">
    <location>
        <begin position="11"/>
        <end position="139"/>
    </location>
</feature>
<dbReference type="InterPro" id="IPR036291">
    <property type="entry name" value="NAD(P)-bd_dom_sf"/>
</dbReference>
<evidence type="ECO:0000259" key="2">
    <source>
        <dbReference type="Pfam" id="PF03435"/>
    </source>
</evidence>
<dbReference type="Pfam" id="PF03435">
    <property type="entry name" value="Sacchrp_dh_NADP"/>
    <property type="match status" value="1"/>
</dbReference>
<dbReference type="AlphaFoldDB" id="A0A7H8QJX7"/>
<accession>A0A7H8QJX7</accession>
<dbReference type="RefSeq" id="XP_035340385.1">
    <property type="nucleotide sequence ID" value="XM_035484492.1"/>
</dbReference>
<organism evidence="3 4">
    <name type="scientific">Talaromyces rugulosus</name>
    <name type="common">Penicillium rugulosum</name>
    <dbReference type="NCBI Taxonomy" id="121627"/>
    <lineage>
        <taxon>Eukaryota</taxon>
        <taxon>Fungi</taxon>
        <taxon>Dikarya</taxon>
        <taxon>Ascomycota</taxon>
        <taxon>Pezizomycotina</taxon>
        <taxon>Eurotiomycetes</taxon>
        <taxon>Eurotiomycetidae</taxon>
        <taxon>Eurotiales</taxon>
        <taxon>Trichocomaceae</taxon>
        <taxon>Talaromyces</taxon>
        <taxon>Talaromyces sect. Islandici</taxon>
    </lineage>
</organism>
<evidence type="ECO:0000313" key="3">
    <source>
        <dbReference type="EMBL" id="QKX54206.1"/>
    </source>
</evidence>
<dbReference type="InterPro" id="IPR051276">
    <property type="entry name" value="Saccharopine_DH-like_oxidrdct"/>
</dbReference>
<dbReference type="OrthoDB" id="10268090at2759"/>
<dbReference type="SUPFAM" id="SSF51735">
    <property type="entry name" value="NAD(P)-binding Rossmann-fold domains"/>
    <property type="match status" value="1"/>
</dbReference>
<evidence type="ECO:0000256" key="1">
    <source>
        <dbReference type="ARBA" id="ARBA00038048"/>
    </source>
</evidence>
<evidence type="ECO:0000313" key="4">
    <source>
        <dbReference type="Proteomes" id="UP000509510"/>
    </source>
</evidence>
<dbReference type="Gene3D" id="3.40.50.720">
    <property type="entry name" value="NAD(P)-binding Rossmann-like Domain"/>
    <property type="match status" value="1"/>
</dbReference>
<name>A0A7H8QJX7_TALRU</name>